<dbReference type="GO" id="GO:0005085">
    <property type="term" value="F:guanyl-nucleotide exchange factor activity"/>
    <property type="evidence" value="ECO:0007669"/>
    <property type="project" value="TreeGrafter"/>
</dbReference>
<dbReference type="InterPro" id="IPR007681">
    <property type="entry name" value="Mog1"/>
</dbReference>
<reference evidence="6 7" key="1">
    <citation type="submission" date="2015-03" db="EMBL/GenBank/DDBJ databases">
        <authorList>
            <person name="Radwan O."/>
            <person name="Al-Naeli F.A."/>
            <person name="Rendon G.A."/>
            <person name="Fields C."/>
        </authorList>
    </citation>
    <scope>NUCLEOTIDE SEQUENCE [LARGE SCALE GENOMIC DNA]</scope>
    <source>
        <strain evidence="6">CR-DP1</strain>
    </source>
</reference>
<keyword evidence="4" id="KW-0067">ATP-binding</keyword>
<protein>
    <recommendedName>
        <fullName evidence="5">ATP-grasp domain-containing protein</fullName>
    </recommendedName>
</protein>
<dbReference type="EMBL" id="LAEV01001859">
    <property type="protein sequence ID" value="KKA27205.1"/>
    <property type="molecule type" value="Genomic_DNA"/>
</dbReference>
<evidence type="ECO:0000256" key="4">
    <source>
        <dbReference type="PROSITE-ProRule" id="PRU00409"/>
    </source>
</evidence>
<dbReference type="PANTHER" id="PTHR15837:SF0">
    <property type="entry name" value="RAN GUANINE NUCLEOTIDE RELEASE FACTOR"/>
    <property type="match status" value="1"/>
</dbReference>
<dbReference type="PANTHER" id="PTHR15837">
    <property type="entry name" value="RAN GUANINE NUCLEOTIDE RELEASE FACTOR"/>
    <property type="match status" value="1"/>
</dbReference>
<dbReference type="InterPro" id="IPR016123">
    <property type="entry name" value="Mog1/PsbP_a/b/a-sand"/>
</dbReference>
<dbReference type="GO" id="GO:0031267">
    <property type="term" value="F:small GTPase binding"/>
    <property type="evidence" value="ECO:0007669"/>
    <property type="project" value="TreeGrafter"/>
</dbReference>
<sequence length="193" mass="21324">MPSYKSTKLFGGAIVADLPTNYIDVSTLRSVPDHQEVFIDKDGFSSIVIEINERIGGPGSSPEIDGLALTEHLMDVVGEDRKDCVQVWSSTETNFSRIDAKYPAYTLIATDTPTDNNDGKAPDFTALVMSLVRLEEKSTDILITINVPHIKGEYDEDEIDLELGKQGSQIGEAIEFASTIWQTFEIKDFGLFN</sequence>
<dbReference type="GO" id="GO:0006606">
    <property type="term" value="P:protein import into nucleus"/>
    <property type="evidence" value="ECO:0007669"/>
    <property type="project" value="TreeGrafter"/>
</dbReference>
<accession>A0A0F4ZAB0</accession>
<dbReference type="Proteomes" id="UP000033483">
    <property type="component" value="Unassembled WGS sequence"/>
</dbReference>
<dbReference type="SUPFAM" id="SSF55724">
    <property type="entry name" value="Mog1p/PsbP-like"/>
    <property type="match status" value="1"/>
</dbReference>
<evidence type="ECO:0000256" key="3">
    <source>
        <dbReference type="ARBA" id="ARBA00022927"/>
    </source>
</evidence>
<dbReference type="OrthoDB" id="10255285at2759"/>
<dbReference type="Pfam" id="PF04603">
    <property type="entry name" value="Mog1"/>
    <property type="match status" value="1"/>
</dbReference>
<proteinExistence type="inferred from homology"/>
<gene>
    <name evidence="6" type="ORF">TD95_002109</name>
</gene>
<dbReference type="InterPro" id="IPR011761">
    <property type="entry name" value="ATP-grasp"/>
</dbReference>
<keyword evidence="7" id="KW-1185">Reference proteome</keyword>
<feature type="domain" description="ATP-grasp" evidence="5">
    <location>
        <begin position="36"/>
        <end position="78"/>
    </location>
</feature>
<keyword evidence="2" id="KW-0813">Transport</keyword>
<keyword evidence="4" id="KW-0547">Nucleotide-binding</keyword>
<evidence type="ECO:0000256" key="2">
    <source>
        <dbReference type="ARBA" id="ARBA00022448"/>
    </source>
</evidence>
<evidence type="ECO:0000313" key="7">
    <source>
        <dbReference type="Proteomes" id="UP000033483"/>
    </source>
</evidence>
<dbReference type="Gene3D" id="3.40.1000.10">
    <property type="entry name" value="Mog1/PsbP, alpha/beta/alpha sandwich"/>
    <property type="match status" value="1"/>
</dbReference>
<evidence type="ECO:0000256" key="1">
    <source>
        <dbReference type="ARBA" id="ARBA00010307"/>
    </source>
</evidence>
<name>A0A0F4ZAB0_9PEZI</name>
<dbReference type="GO" id="GO:0005524">
    <property type="term" value="F:ATP binding"/>
    <property type="evidence" value="ECO:0007669"/>
    <property type="project" value="UniProtKB-UniRule"/>
</dbReference>
<dbReference type="AlphaFoldDB" id="A0A0F4ZAB0"/>
<evidence type="ECO:0000313" key="6">
    <source>
        <dbReference type="EMBL" id="KKA27205.1"/>
    </source>
</evidence>
<evidence type="ECO:0000259" key="5">
    <source>
        <dbReference type="PROSITE" id="PS50975"/>
    </source>
</evidence>
<keyword evidence="3" id="KW-0653">Protein transport</keyword>
<comment type="caution">
    <text evidence="6">The sequence shown here is derived from an EMBL/GenBank/DDBJ whole genome shotgun (WGS) entry which is preliminary data.</text>
</comment>
<dbReference type="PROSITE" id="PS50975">
    <property type="entry name" value="ATP_GRASP"/>
    <property type="match status" value="1"/>
</dbReference>
<dbReference type="GO" id="GO:0005634">
    <property type="term" value="C:nucleus"/>
    <property type="evidence" value="ECO:0007669"/>
    <property type="project" value="TreeGrafter"/>
</dbReference>
<organism evidence="6 7">
    <name type="scientific">Thielaviopsis punctulata</name>
    <dbReference type="NCBI Taxonomy" id="72032"/>
    <lineage>
        <taxon>Eukaryota</taxon>
        <taxon>Fungi</taxon>
        <taxon>Dikarya</taxon>
        <taxon>Ascomycota</taxon>
        <taxon>Pezizomycotina</taxon>
        <taxon>Sordariomycetes</taxon>
        <taxon>Hypocreomycetidae</taxon>
        <taxon>Microascales</taxon>
        <taxon>Ceratocystidaceae</taxon>
        <taxon>Thielaviopsis</taxon>
    </lineage>
</organism>
<dbReference type="GO" id="GO:0046872">
    <property type="term" value="F:metal ion binding"/>
    <property type="evidence" value="ECO:0007669"/>
    <property type="project" value="InterPro"/>
</dbReference>
<comment type="similarity">
    <text evidence="1">Belongs to the MOG1 family.</text>
</comment>